<dbReference type="Proteomes" id="UP000492821">
    <property type="component" value="Unassembled WGS sequence"/>
</dbReference>
<feature type="region of interest" description="Disordered" evidence="1">
    <location>
        <begin position="84"/>
        <end position="144"/>
    </location>
</feature>
<sequence>MYSSPGEEAPSTDREAATSREHKVTPKLHVKIEISRSVLPPVLVFRQADDAVFLTELDFDALATVILTFVGDLVANSRLAKKRESFRKKEQKKKKNPVQVHPSVGVSAAATNGESEIIPISDDDNSNPRQAHPKRDEDESIESS</sequence>
<protein>
    <submittedName>
        <fullName evidence="3">UBX domain-containing protein</fullName>
    </submittedName>
</protein>
<name>A0A7E4UNF0_PANRE</name>
<reference evidence="2" key="1">
    <citation type="journal article" date="2013" name="Genetics">
        <title>The draft genome and transcriptome of Panagrellus redivivus are shaped by the harsh demands of a free-living lifestyle.</title>
        <authorList>
            <person name="Srinivasan J."/>
            <person name="Dillman A.R."/>
            <person name="Macchietto M.G."/>
            <person name="Heikkinen L."/>
            <person name="Lakso M."/>
            <person name="Fracchia K.M."/>
            <person name="Antoshechkin I."/>
            <person name="Mortazavi A."/>
            <person name="Wong G."/>
            <person name="Sternberg P.W."/>
        </authorList>
    </citation>
    <scope>NUCLEOTIDE SEQUENCE [LARGE SCALE GENOMIC DNA]</scope>
    <source>
        <strain evidence="2">MT8872</strain>
    </source>
</reference>
<reference evidence="3" key="2">
    <citation type="submission" date="2020-10" db="UniProtKB">
        <authorList>
            <consortium name="WormBaseParasite"/>
        </authorList>
    </citation>
    <scope>IDENTIFICATION</scope>
</reference>
<accession>A0A7E4UNF0</accession>
<dbReference type="WBParaSite" id="Pan_g10836.t1">
    <property type="protein sequence ID" value="Pan_g10836.t1"/>
    <property type="gene ID" value="Pan_g10836"/>
</dbReference>
<evidence type="ECO:0000313" key="3">
    <source>
        <dbReference type="WBParaSite" id="Pan_g10836.t1"/>
    </source>
</evidence>
<feature type="compositionally biased region" description="Basic residues" evidence="1">
    <location>
        <begin position="84"/>
        <end position="96"/>
    </location>
</feature>
<evidence type="ECO:0000313" key="2">
    <source>
        <dbReference type="Proteomes" id="UP000492821"/>
    </source>
</evidence>
<feature type="region of interest" description="Disordered" evidence="1">
    <location>
        <begin position="1"/>
        <end position="24"/>
    </location>
</feature>
<dbReference type="AlphaFoldDB" id="A0A7E4UNF0"/>
<organism evidence="2 3">
    <name type="scientific">Panagrellus redivivus</name>
    <name type="common">Microworm</name>
    <dbReference type="NCBI Taxonomy" id="6233"/>
    <lineage>
        <taxon>Eukaryota</taxon>
        <taxon>Metazoa</taxon>
        <taxon>Ecdysozoa</taxon>
        <taxon>Nematoda</taxon>
        <taxon>Chromadorea</taxon>
        <taxon>Rhabditida</taxon>
        <taxon>Tylenchina</taxon>
        <taxon>Panagrolaimomorpha</taxon>
        <taxon>Panagrolaimoidea</taxon>
        <taxon>Panagrolaimidae</taxon>
        <taxon>Panagrellus</taxon>
    </lineage>
</organism>
<proteinExistence type="predicted"/>
<evidence type="ECO:0000256" key="1">
    <source>
        <dbReference type="SAM" id="MobiDB-lite"/>
    </source>
</evidence>
<keyword evidence="2" id="KW-1185">Reference proteome</keyword>
<feature type="compositionally biased region" description="Basic and acidic residues" evidence="1">
    <location>
        <begin position="11"/>
        <end position="24"/>
    </location>
</feature>